<sequence>MNDNKNADHKIPGRLRGLLCPTERLKVCFAASAVMNARSGRNLKMPDGLLRSDRLGIKKIWRTITLPKWTSSRRYQNYVLPYEWLLPDRSIETVTHNVLSNPGKTDNRTIVKKSTAIKQFFNTQVHTSVYANTLFEQTIQQSESRNVHRHFSKTLTWRNQPDSSVTEKPVLFTGKPGDHDNGYDHPVNNPKESTLLPRRGFLVTGSHVKSVFPVTSGVISEGKKNHIEQLIGVSVMTAERISELSRMHLDTDNFQAQKPSTSMPYDSIRIQQNIAALVANDKQHHSDNQAQLQALEQQLQHANRQQSQSVRQLEQAVNSMATMLQQAMQSQPPRPLPPSYYGALK</sequence>
<protein>
    <submittedName>
        <fullName evidence="2">Uncharacterized protein</fullName>
    </submittedName>
</protein>
<dbReference type="RefSeq" id="WP_044616095.1">
    <property type="nucleotide sequence ID" value="NZ_CP007142.1"/>
</dbReference>
<feature type="region of interest" description="Disordered" evidence="1">
    <location>
        <begin position="323"/>
        <end position="345"/>
    </location>
</feature>
<reference evidence="2 3" key="1">
    <citation type="submission" date="2014-01" db="EMBL/GenBank/DDBJ databases">
        <title>Full genme sequencing of cellulolytic bacterium Gynuella sunshinyii YC6258T gen. nov., sp. nov.</title>
        <authorList>
            <person name="Khan H."/>
            <person name="Chung E.J."/>
            <person name="Chung Y.R."/>
        </authorList>
    </citation>
    <scope>NUCLEOTIDE SEQUENCE [LARGE SCALE GENOMIC DNA]</scope>
    <source>
        <strain evidence="2 3">YC6258</strain>
    </source>
</reference>
<proteinExistence type="predicted"/>
<evidence type="ECO:0000313" key="2">
    <source>
        <dbReference type="EMBL" id="AJQ93234.1"/>
    </source>
</evidence>
<accession>A0A0C5VSI2</accession>
<name>A0A0C5VSI2_9GAMM</name>
<keyword evidence="3" id="KW-1185">Reference proteome</keyword>
<dbReference type="HOGENOM" id="CLU_803548_0_0_6"/>
<dbReference type="Proteomes" id="UP000032266">
    <property type="component" value="Chromosome"/>
</dbReference>
<organism evidence="2 3">
    <name type="scientific">Gynuella sunshinyii YC6258</name>
    <dbReference type="NCBI Taxonomy" id="1445510"/>
    <lineage>
        <taxon>Bacteria</taxon>
        <taxon>Pseudomonadati</taxon>
        <taxon>Pseudomonadota</taxon>
        <taxon>Gammaproteobacteria</taxon>
        <taxon>Oceanospirillales</taxon>
        <taxon>Saccharospirillaceae</taxon>
        <taxon>Gynuella</taxon>
    </lineage>
</organism>
<evidence type="ECO:0000313" key="3">
    <source>
        <dbReference type="Proteomes" id="UP000032266"/>
    </source>
</evidence>
<dbReference type="STRING" id="1445510.YC6258_01186"/>
<dbReference type="AlphaFoldDB" id="A0A0C5VSI2"/>
<evidence type="ECO:0000256" key="1">
    <source>
        <dbReference type="SAM" id="MobiDB-lite"/>
    </source>
</evidence>
<dbReference type="EMBL" id="CP007142">
    <property type="protein sequence ID" value="AJQ93234.1"/>
    <property type="molecule type" value="Genomic_DNA"/>
</dbReference>
<dbReference type="KEGG" id="gsn:YC6258_01186"/>
<gene>
    <name evidence="2" type="ORF">YC6258_01186</name>
</gene>